<dbReference type="NCBIfam" id="NF045542">
    <property type="entry name" value="Clp_rel_HeadMat"/>
    <property type="match status" value="1"/>
</dbReference>
<evidence type="ECO:0000313" key="9">
    <source>
        <dbReference type="Proteomes" id="UP000238589"/>
    </source>
</evidence>
<evidence type="ECO:0000256" key="7">
    <source>
        <dbReference type="SAM" id="MobiDB-lite"/>
    </source>
</evidence>
<keyword evidence="5" id="KW-0720">Serine protease</keyword>
<dbReference type="Pfam" id="PF25209">
    <property type="entry name" value="Phage_capsid_4"/>
    <property type="match status" value="1"/>
</dbReference>
<keyword evidence="4" id="KW-0378">Hydrolase</keyword>
<proteinExistence type="inferred from homology"/>
<keyword evidence="9" id="KW-1185">Reference proteome</keyword>
<keyword evidence="2" id="KW-0963">Cytoplasm</keyword>
<keyword evidence="3" id="KW-0645">Protease</keyword>
<name>A0A2S9K2W4_9BURK</name>
<feature type="compositionally biased region" description="Low complexity" evidence="7">
    <location>
        <begin position="240"/>
        <end position="252"/>
    </location>
</feature>
<dbReference type="InterPro" id="IPR029045">
    <property type="entry name" value="ClpP/crotonase-like_dom_sf"/>
</dbReference>
<dbReference type="InterPro" id="IPR023562">
    <property type="entry name" value="ClpP/TepA"/>
</dbReference>
<dbReference type="Gene3D" id="3.90.226.10">
    <property type="entry name" value="2-enoyl-CoA Hydratase, Chain A, domain 1"/>
    <property type="match status" value="1"/>
</dbReference>
<evidence type="ECO:0000256" key="2">
    <source>
        <dbReference type="ARBA" id="ARBA00022490"/>
    </source>
</evidence>
<gene>
    <name evidence="8" type="ORF">C6P64_12590</name>
</gene>
<evidence type="ECO:0000256" key="1">
    <source>
        <dbReference type="ARBA" id="ARBA00007039"/>
    </source>
</evidence>
<dbReference type="GO" id="GO:0004252">
    <property type="term" value="F:serine-type endopeptidase activity"/>
    <property type="evidence" value="ECO:0007669"/>
    <property type="project" value="InterPro"/>
</dbReference>
<evidence type="ECO:0000313" key="8">
    <source>
        <dbReference type="EMBL" id="PRD64806.1"/>
    </source>
</evidence>
<evidence type="ECO:0000256" key="4">
    <source>
        <dbReference type="ARBA" id="ARBA00022801"/>
    </source>
</evidence>
<reference evidence="8 9" key="1">
    <citation type="submission" date="2018-03" db="EMBL/GenBank/DDBJ databases">
        <title>Comparative genomics illustrates the genes involved in a hyperalkaliphilic mechanisms of Serpentinomonas isolated from highly-alkaline calcium-rich serpentinized springs.</title>
        <authorList>
            <person name="Suzuki S."/>
            <person name="Ishii S."/>
            <person name="Walworth N."/>
            <person name="Bird L."/>
            <person name="Kuenen J.G."/>
            <person name="Nealson K.H."/>
        </authorList>
    </citation>
    <scope>NUCLEOTIDE SEQUENCE [LARGE SCALE GENOMIC DNA]</scope>
    <source>
        <strain evidence="8 9">P1</strain>
    </source>
</reference>
<dbReference type="GO" id="GO:0009368">
    <property type="term" value="C:endopeptidase Clp complex"/>
    <property type="evidence" value="ECO:0007669"/>
    <property type="project" value="TreeGrafter"/>
</dbReference>
<dbReference type="PANTHER" id="PTHR10381:SF70">
    <property type="entry name" value="ATP-DEPENDENT CLP PROTEASE PROTEOLYTIC SUBUNIT"/>
    <property type="match status" value="1"/>
</dbReference>
<dbReference type="GO" id="GO:0051117">
    <property type="term" value="F:ATPase binding"/>
    <property type="evidence" value="ECO:0007669"/>
    <property type="project" value="TreeGrafter"/>
</dbReference>
<dbReference type="SUPFAM" id="SSF52096">
    <property type="entry name" value="ClpP/crotonase"/>
    <property type="match status" value="1"/>
</dbReference>
<dbReference type="NCBIfam" id="NF045540">
    <property type="entry name" value="scaf_prot_MCP1"/>
    <property type="match status" value="1"/>
</dbReference>
<dbReference type="PRINTS" id="PR00127">
    <property type="entry name" value="CLPPROTEASEP"/>
</dbReference>
<dbReference type="OrthoDB" id="9806592at2"/>
<accession>A0A2S9K2W4</accession>
<dbReference type="PANTHER" id="PTHR10381">
    <property type="entry name" value="ATP-DEPENDENT CLP PROTEASE PROTEOLYTIC SUBUNIT"/>
    <property type="match status" value="1"/>
</dbReference>
<dbReference type="CDD" id="cd07016">
    <property type="entry name" value="S14_ClpP_1"/>
    <property type="match status" value="1"/>
</dbReference>
<dbReference type="GO" id="GO:0004176">
    <property type="term" value="F:ATP-dependent peptidase activity"/>
    <property type="evidence" value="ECO:0007669"/>
    <property type="project" value="InterPro"/>
</dbReference>
<comment type="caution">
    <text evidence="8">The sequence shown here is derived from an EMBL/GenBank/DDBJ whole genome shotgun (WGS) entry which is preliminary data.</text>
</comment>
<protein>
    <recommendedName>
        <fullName evidence="6">ATP-dependent Clp protease proteolytic subunit</fullName>
    </recommendedName>
</protein>
<comment type="similarity">
    <text evidence="1 6">Belongs to the peptidase S14 family.</text>
</comment>
<dbReference type="Proteomes" id="UP000238589">
    <property type="component" value="Unassembled WGS sequence"/>
</dbReference>
<sequence>MTSQNKWYEIKAMAQQGDGAPVVAEIYVYGNIGDRWNEDGVIASEMVRDIAALEADEITLRINSYGGSVTDGLAIYNALKRHPAPVHVQVDGVAISCASYLAMAGDTVTMARNAQMMIHAPWSFAGGNSADLREMADILDRYAKSMASAYADKSGKTYEQALAILTDGKDHWFSADEAVAEGFADAIGAEVDAAAALAVNSFDLSRFRPSASAAPAAVPAATPVSQPPAAVGNIQEHSMPDPVNAAAQPAAPAAPFARTKEMNLQVLASFKPFEAKPGVQALKDEVLADPSLTLEQIQSRLLVEIGKDNAPANPQGAHPNVQTVADEADKQRAAISAALLARAGVEQDAKARAALSANPFRGHKLLDVARASLARAGRSTDGMDQMQIVAAAFTQGTSDFPILLETTMHKALQAAYATAALTWQRFCATGTVSDFRAHNRYRLGSFGNLDAVNELGEYINKSIPDGEKASIQAATKGNIINISRQAIINDDLGAFVGLSAMLGRAAARTVESDVYALLALNNGLGPTMADGYALFSANHGNISTAAALSMAAIDADRVTMALQKDVSGNDYLDLRPAVLLVPLGLGGTARTINGALYDPDTANKLQRPNMVNGLFRDIVDTPRLSGTRRYVFADAMEAPVLEVAFLDGAQTPYLELQNGFDVDGGRYKVRLDYGVAAVDYRGAVTNAGA</sequence>
<dbReference type="InterPro" id="IPR001907">
    <property type="entry name" value="ClpP"/>
</dbReference>
<feature type="region of interest" description="Disordered" evidence="7">
    <location>
        <begin position="218"/>
        <end position="252"/>
    </location>
</feature>
<evidence type="ECO:0000256" key="3">
    <source>
        <dbReference type="ARBA" id="ARBA00022670"/>
    </source>
</evidence>
<dbReference type="RefSeq" id="WP_105748918.1">
    <property type="nucleotide sequence ID" value="NZ_PVLQ01000046.1"/>
</dbReference>
<evidence type="ECO:0000256" key="6">
    <source>
        <dbReference type="RuleBase" id="RU003567"/>
    </source>
</evidence>
<feature type="compositionally biased region" description="Low complexity" evidence="7">
    <location>
        <begin position="218"/>
        <end position="231"/>
    </location>
</feature>
<dbReference type="AlphaFoldDB" id="A0A2S9K2W4"/>
<organism evidence="8 9">
    <name type="scientific">Malikia granosa</name>
    <dbReference type="NCBI Taxonomy" id="263067"/>
    <lineage>
        <taxon>Bacteria</taxon>
        <taxon>Pseudomonadati</taxon>
        <taxon>Pseudomonadota</taxon>
        <taxon>Betaproteobacteria</taxon>
        <taxon>Burkholderiales</taxon>
        <taxon>Comamonadaceae</taxon>
        <taxon>Malikia</taxon>
    </lineage>
</organism>
<evidence type="ECO:0000256" key="5">
    <source>
        <dbReference type="ARBA" id="ARBA00022825"/>
    </source>
</evidence>
<dbReference type="GO" id="GO:0006515">
    <property type="term" value="P:protein quality control for misfolded or incompletely synthesized proteins"/>
    <property type="evidence" value="ECO:0007669"/>
    <property type="project" value="TreeGrafter"/>
</dbReference>
<dbReference type="Pfam" id="PF00574">
    <property type="entry name" value="CLP_protease"/>
    <property type="match status" value="1"/>
</dbReference>
<dbReference type="EMBL" id="PVLQ01000046">
    <property type="protein sequence ID" value="PRD64806.1"/>
    <property type="molecule type" value="Genomic_DNA"/>
</dbReference>